<dbReference type="RefSeq" id="WP_152765533.1">
    <property type="nucleotide sequence ID" value="NZ_WHLY01000002.1"/>
</dbReference>
<evidence type="ECO:0000256" key="1">
    <source>
        <dbReference type="ARBA" id="ARBA00004651"/>
    </source>
</evidence>
<name>A0A7C9FQH0_9BACT</name>
<evidence type="ECO:0000313" key="10">
    <source>
        <dbReference type="EMBL" id="MPR37051.1"/>
    </source>
</evidence>
<evidence type="ECO:0000256" key="5">
    <source>
        <dbReference type="ARBA" id="ARBA00022989"/>
    </source>
</evidence>
<feature type="transmembrane region" description="Helical" evidence="9">
    <location>
        <begin position="25"/>
        <end position="44"/>
    </location>
</feature>
<keyword evidence="2" id="KW-0813">Transport</keyword>
<evidence type="ECO:0000256" key="3">
    <source>
        <dbReference type="ARBA" id="ARBA00022475"/>
    </source>
</evidence>
<evidence type="ECO:0000256" key="8">
    <source>
        <dbReference type="ARBA" id="ARBA00034708"/>
    </source>
</evidence>
<comment type="subcellular location">
    <subcellularLocation>
        <location evidence="1">Cell membrane</location>
        <topology evidence="1">Multi-pass membrane protein</topology>
    </subcellularLocation>
</comment>
<dbReference type="EMBL" id="WHLY01000002">
    <property type="protein sequence ID" value="MPR37051.1"/>
    <property type="molecule type" value="Genomic_DNA"/>
</dbReference>
<keyword evidence="5 9" id="KW-1133">Transmembrane helix</keyword>
<evidence type="ECO:0000256" key="2">
    <source>
        <dbReference type="ARBA" id="ARBA00022448"/>
    </source>
</evidence>
<feature type="transmembrane region" description="Helical" evidence="9">
    <location>
        <begin position="224"/>
        <end position="254"/>
    </location>
</feature>
<keyword evidence="6" id="KW-0406">Ion transport</keyword>
<evidence type="ECO:0008006" key="12">
    <source>
        <dbReference type="Google" id="ProtNLM"/>
    </source>
</evidence>
<dbReference type="PANTHER" id="PTHR33281">
    <property type="entry name" value="UPF0187 PROTEIN YNEE"/>
    <property type="match status" value="1"/>
</dbReference>
<evidence type="ECO:0000256" key="7">
    <source>
        <dbReference type="ARBA" id="ARBA00023136"/>
    </source>
</evidence>
<accession>A0A7C9FQH0</accession>
<reference evidence="10 11" key="1">
    <citation type="submission" date="2019-10" db="EMBL/GenBank/DDBJ databases">
        <title>Draft Genome Sequence of Cytophagaceae sp. SJW1-29.</title>
        <authorList>
            <person name="Choi A."/>
        </authorList>
    </citation>
    <scope>NUCLEOTIDE SEQUENCE [LARGE SCALE GENOMIC DNA]</scope>
    <source>
        <strain evidence="10 11">SJW1-29</strain>
    </source>
</reference>
<keyword evidence="3" id="KW-1003">Cell membrane</keyword>
<dbReference type="GO" id="GO:0005254">
    <property type="term" value="F:chloride channel activity"/>
    <property type="evidence" value="ECO:0007669"/>
    <property type="project" value="InterPro"/>
</dbReference>
<evidence type="ECO:0000256" key="6">
    <source>
        <dbReference type="ARBA" id="ARBA00023065"/>
    </source>
</evidence>
<feature type="transmembrane region" description="Helical" evidence="9">
    <location>
        <begin position="64"/>
        <end position="81"/>
    </location>
</feature>
<keyword evidence="11" id="KW-1185">Reference proteome</keyword>
<dbReference type="GO" id="GO:0005886">
    <property type="term" value="C:plasma membrane"/>
    <property type="evidence" value="ECO:0007669"/>
    <property type="project" value="UniProtKB-SubCell"/>
</dbReference>
<evidence type="ECO:0000256" key="9">
    <source>
        <dbReference type="SAM" id="Phobius"/>
    </source>
</evidence>
<proteinExistence type="inferred from homology"/>
<keyword evidence="7 9" id="KW-0472">Membrane</keyword>
<protein>
    <recommendedName>
        <fullName evidence="12">Bestrophin</fullName>
    </recommendedName>
</protein>
<keyword evidence="4 9" id="KW-0812">Transmembrane</keyword>
<dbReference type="AlphaFoldDB" id="A0A7C9FQH0"/>
<evidence type="ECO:0000313" key="11">
    <source>
        <dbReference type="Proteomes" id="UP000479293"/>
    </source>
</evidence>
<dbReference type="PANTHER" id="PTHR33281:SF19">
    <property type="entry name" value="VOLTAGE-DEPENDENT ANION CHANNEL-FORMING PROTEIN YNEE"/>
    <property type="match status" value="1"/>
</dbReference>
<sequence length="298" mass="34492">MVDYNPKEWFRFIFFFPRADTVRKLLPLLISIGVYATLLAYLIIDYWKIGQNSDLKNVSLMHSLLGFVISLLLVFRTNTAYDRWWEGRKQWGTLVNISRNLALKMDALLDENDRENRTYFHATIPNFAFSLKNHLRKKYLPSEFEDSAAFPLSAIQSQEHVPLQFSSAISKKVIQLQKKGVLLPEHLLLIKPELEAFMNICGACERIKNTPIPFSYSSFLKKFIFTYCITLPLGFVFSLHYLVVPFVMFVFYILGSLEVIAEEIEDPFGTDANDLPTDTICRTIRTSIQQLLNEVPNQ</sequence>
<organism evidence="10 11">
    <name type="scientific">Salmonirosea aquatica</name>
    <dbReference type="NCBI Taxonomy" id="2654236"/>
    <lineage>
        <taxon>Bacteria</taxon>
        <taxon>Pseudomonadati</taxon>
        <taxon>Bacteroidota</taxon>
        <taxon>Cytophagia</taxon>
        <taxon>Cytophagales</taxon>
        <taxon>Spirosomataceae</taxon>
        <taxon>Salmonirosea</taxon>
    </lineage>
</organism>
<comment type="caution">
    <text evidence="10">The sequence shown here is derived from an EMBL/GenBank/DDBJ whole genome shotgun (WGS) entry which is preliminary data.</text>
</comment>
<comment type="similarity">
    <text evidence="8">Belongs to the anion channel-forming bestrophin (TC 1.A.46) family.</text>
</comment>
<dbReference type="Proteomes" id="UP000479293">
    <property type="component" value="Unassembled WGS sequence"/>
</dbReference>
<evidence type="ECO:0000256" key="4">
    <source>
        <dbReference type="ARBA" id="ARBA00022692"/>
    </source>
</evidence>
<gene>
    <name evidence="10" type="ORF">GBK04_27870</name>
</gene>
<dbReference type="InterPro" id="IPR044669">
    <property type="entry name" value="YneE/VCCN1/2-like"/>
</dbReference>
<dbReference type="Pfam" id="PF25539">
    <property type="entry name" value="Bestrophin_2"/>
    <property type="match status" value="1"/>
</dbReference>